<evidence type="ECO:0000313" key="2">
    <source>
        <dbReference type="Proteomes" id="UP001063166"/>
    </source>
</evidence>
<protein>
    <recommendedName>
        <fullName evidence="3">F-box domain-containing protein</fullName>
    </recommendedName>
</protein>
<reference evidence="1" key="1">
    <citation type="submission" date="2022-07" db="EMBL/GenBank/DDBJ databases">
        <title>The genome of Lyophyllum shimeji provides insight into the initial evolution of ectomycorrhizal fungal genome.</title>
        <authorList>
            <person name="Kobayashi Y."/>
            <person name="Shibata T."/>
            <person name="Hirakawa H."/>
            <person name="Shigenobu S."/>
            <person name="Nishiyama T."/>
            <person name="Yamada A."/>
            <person name="Hasebe M."/>
            <person name="Kawaguchi M."/>
        </authorList>
    </citation>
    <scope>NUCLEOTIDE SEQUENCE</scope>
    <source>
        <strain evidence="1">AT787</strain>
    </source>
</reference>
<dbReference type="Proteomes" id="UP001063166">
    <property type="component" value="Unassembled WGS sequence"/>
</dbReference>
<accession>A0A9P3PRP4</accession>
<dbReference type="OrthoDB" id="2977329at2759"/>
<comment type="caution">
    <text evidence="1">The sequence shown here is derived from an EMBL/GenBank/DDBJ whole genome shotgun (WGS) entry which is preliminary data.</text>
</comment>
<dbReference type="AlphaFoldDB" id="A0A9P3PRP4"/>
<dbReference type="EMBL" id="BRPK01000009">
    <property type="protein sequence ID" value="GLB40798.1"/>
    <property type="molecule type" value="Genomic_DNA"/>
</dbReference>
<gene>
    <name evidence="1" type="ORF">LshimejAT787_0900130</name>
</gene>
<organism evidence="1 2">
    <name type="scientific">Lyophyllum shimeji</name>
    <name type="common">Hon-shimeji</name>
    <name type="synonym">Tricholoma shimeji</name>
    <dbReference type="NCBI Taxonomy" id="47721"/>
    <lineage>
        <taxon>Eukaryota</taxon>
        <taxon>Fungi</taxon>
        <taxon>Dikarya</taxon>
        <taxon>Basidiomycota</taxon>
        <taxon>Agaricomycotina</taxon>
        <taxon>Agaricomycetes</taxon>
        <taxon>Agaricomycetidae</taxon>
        <taxon>Agaricales</taxon>
        <taxon>Tricholomatineae</taxon>
        <taxon>Lyophyllaceae</taxon>
        <taxon>Lyophyllum</taxon>
    </lineage>
</organism>
<keyword evidence="2" id="KW-1185">Reference proteome</keyword>
<proteinExistence type="predicted"/>
<name>A0A9P3PRP4_LYOSH</name>
<evidence type="ECO:0008006" key="3">
    <source>
        <dbReference type="Google" id="ProtNLM"/>
    </source>
</evidence>
<sequence length="407" mass="46075">MTLSSSLPFDIIECIIEQIDDYPSLLQCAVVSHAFLYSGRKRLFRNIRLGYDDAGLQCARLLAILVDHPEILPHIHTFRVEADGVIQGKTFALLLRHIAEGNHLRKFVMNVYDDLSWAKLDQSVQDSFRSLFRSASLRTVCFQGRIPRDFPIQLLGISPSLKHLSIFHSHGNMNYDASDCAIQSLLPSSTQTSTARPSLESLEIMGQFASRLVKYLTHSRSPVQLLQLRELRLMKLQDEDDTSTAWEAMKVASSTLERLVWHDFSSHKCDPYRDVHLCAMKRLRAVELHGHAVLARCQWLANLLASGRMPTSIETITLVFSAAWVGSCRMGVEEVEEVFTSKEHKLDDTLALLCRGKAFPRLSAIELRVLLERSVEIDPPAREKMVGKWFPALQETGFLTSEILTTE</sequence>
<evidence type="ECO:0000313" key="1">
    <source>
        <dbReference type="EMBL" id="GLB40798.1"/>
    </source>
</evidence>